<reference evidence="1 2" key="1">
    <citation type="submission" date="2020-10" db="EMBL/GenBank/DDBJ databases">
        <title>The genome of sulfurovum sp.</title>
        <authorList>
            <person name="Xie S."/>
            <person name="Shao Z."/>
            <person name="Jiang L."/>
        </authorList>
    </citation>
    <scope>NUCLEOTIDE SEQUENCE [LARGE SCALE GENOMIC DNA]</scope>
    <source>
        <strain evidence="1 2">ST-419</strain>
    </source>
</reference>
<evidence type="ECO:0000313" key="1">
    <source>
        <dbReference type="EMBL" id="QOR62664.1"/>
    </source>
</evidence>
<dbReference type="AlphaFoldDB" id="A0A7M1S676"/>
<dbReference type="RefSeq" id="WP_197549482.1">
    <property type="nucleotide sequence ID" value="NZ_CP063164.1"/>
</dbReference>
<protein>
    <submittedName>
        <fullName evidence="1">Uncharacterized protein</fullName>
    </submittedName>
</protein>
<organism evidence="1 2">
    <name type="scientific">Sulfurovum indicum</name>
    <dbReference type="NCBI Taxonomy" id="2779528"/>
    <lineage>
        <taxon>Bacteria</taxon>
        <taxon>Pseudomonadati</taxon>
        <taxon>Campylobacterota</taxon>
        <taxon>Epsilonproteobacteria</taxon>
        <taxon>Campylobacterales</taxon>
        <taxon>Sulfurovaceae</taxon>
        <taxon>Sulfurovum</taxon>
    </lineage>
</organism>
<gene>
    <name evidence="1" type="ORF">IMZ28_04120</name>
</gene>
<dbReference type="EMBL" id="CP063164">
    <property type="protein sequence ID" value="QOR62664.1"/>
    <property type="molecule type" value="Genomic_DNA"/>
</dbReference>
<proteinExistence type="predicted"/>
<name>A0A7M1S676_9BACT</name>
<evidence type="ECO:0000313" key="2">
    <source>
        <dbReference type="Proteomes" id="UP000595074"/>
    </source>
</evidence>
<keyword evidence="2" id="KW-1185">Reference proteome</keyword>
<accession>A0A7M1S676</accession>
<dbReference type="KEGG" id="sinu:IMZ28_04120"/>
<sequence>MIISEEKNTNRDLEIIFEAKEFCIYAAVFDAMYAVVETMLYKMKKNEQKPFLVILVSAQADNLEHILLEQKRPSDILVKIDMLDDHYALICQDTKVDGGFHFSERLMRYLKTSFANDIYFAVMDIRSAHYTSKEIIFEMLELFCNAKAQEKSGEVVLRSLKR</sequence>
<dbReference type="Proteomes" id="UP000595074">
    <property type="component" value="Chromosome"/>
</dbReference>